<name>A0A2M8WVY4_9MICO</name>
<evidence type="ECO:0000313" key="3">
    <source>
        <dbReference type="Proteomes" id="UP000231586"/>
    </source>
</evidence>
<comment type="caution">
    <text evidence="2">The sequence shown here is derived from an EMBL/GenBank/DDBJ whole genome shotgun (WGS) entry which is preliminary data.</text>
</comment>
<dbReference type="OrthoDB" id="3203519at2"/>
<dbReference type="Pfam" id="PF13196">
    <property type="entry name" value="DUF4012"/>
    <property type="match status" value="1"/>
</dbReference>
<keyword evidence="1" id="KW-1133">Transmembrane helix</keyword>
<keyword evidence="3" id="KW-1185">Reference proteome</keyword>
<protein>
    <submittedName>
        <fullName evidence="2">Uncharacterized protein DUF4012</fullName>
    </submittedName>
</protein>
<accession>A0A2M8WVY4</accession>
<proteinExistence type="predicted"/>
<gene>
    <name evidence="2" type="ORF">CLV34_0932</name>
</gene>
<dbReference type="InterPro" id="IPR025101">
    <property type="entry name" value="DUF4012"/>
</dbReference>
<evidence type="ECO:0000313" key="2">
    <source>
        <dbReference type="EMBL" id="PJI95079.1"/>
    </source>
</evidence>
<keyword evidence="1" id="KW-0472">Membrane</keyword>
<evidence type="ECO:0000256" key="1">
    <source>
        <dbReference type="SAM" id="Phobius"/>
    </source>
</evidence>
<organism evidence="2 3">
    <name type="scientific">Luteimicrobium subarcticum</name>
    <dbReference type="NCBI Taxonomy" id="620910"/>
    <lineage>
        <taxon>Bacteria</taxon>
        <taxon>Bacillati</taxon>
        <taxon>Actinomycetota</taxon>
        <taxon>Actinomycetes</taxon>
        <taxon>Micrococcales</taxon>
        <taxon>Luteimicrobium</taxon>
    </lineage>
</organism>
<feature type="transmembrane region" description="Helical" evidence="1">
    <location>
        <begin position="25"/>
        <end position="46"/>
    </location>
</feature>
<sequence length="608" mass="63044">MSSDPSLLPGSPSHAARRPPRRRRWVRWVVLGAFVVVVVAVAAAAWTVKGALTARDALTSAVADVPTVEDALLGGDTQSARAALARVQDDTSRARAGTSGPVWAVVGVLPGVGHDAAAFRDATHAVDDLAQDVLPPLVDAADEVDLDDVSLQGGRVDLAPLERAAPQVASAATALDDVRATLDGIDTSTLRPALGDPVATLQGKVASLAVTVSTAHRTTALLPAMLGADGPRTYLLLSMNNAELRSAGGIPGAITVLRADDGKVTVVGDASSGDLGPYAKPVADLEQGFADLYGDQPTRYPQDTTMVPDFPTAAGLLATMWKTSEHQDVDGVVATDPVALSYLLGATGGVTAGPVTLTSDNAVDVLLSKVYAELEDPDAQDAFFNEAAHATFDRVLSARTSARDVQRALTRSADEHRLLVWSRHADEQSLLTETELSGAATSSTRGDHALGVFLDDGTGGKMDYYLRTSARLVSSTCTNGARTDTVRVTLRSTAPKDARRSLPSYVTGEASRTVTPGVIRTNVAVYTPVGAQLPVLTRGDRSVGASTFDALDRTLTQISIDLAPGASSVTDVTMTTPASALRSGPLELWTTPTTTTSGLAALDVASCG</sequence>
<dbReference type="AlphaFoldDB" id="A0A2M8WVY4"/>
<dbReference type="EMBL" id="PGTZ01000006">
    <property type="protein sequence ID" value="PJI95079.1"/>
    <property type="molecule type" value="Genomic_DNA"/>
</dbReference>
<dbReference type="Proteomes" id="UP000231586">
    <property type="component" value="Unassembled WGS sequence"/>
</dbReference>
<reference evidence="2 3" key="1">
    <citation type="submission" date="2017-11" db="EMBL/GenBank/DDBJ databases">
        <title>Genomic Encyclopedia of Archaeal and Bacterial Type Strains, Phase II (KMG-II): From Individual Species to Whole Genera.</title>
        <authorList>
            <person name="Goeker M."/>
        </authorList>
    </citation>
    <scope>NUCLEOTIDE SEQUENCE [LARGE SCALE GENOMIC DNA]</scope>
    <source>
        <strain evidence="2 3">DSM 22413</strain>
    </source>
</reference>
<keyword evidence="1" id="KW-0812">Transmembrane</keyword>
<dbReference type="RefSeq" id="WP_157803694.1">
    <property type="nucleotide sequence ID" value="NZ_PGTZ01000006.1"/>
</dbReference>